<dbReference type="PANTHER" id="PTHR35889:SF3">
    <property type="entry name" value="F-BOX DOMAIN-CONTAINING PROTEIN"/>
    <property type="match status" value="1"/>
</dbReference>
<dbReference type="Proteomes" id="UP001202961">
    <property type="component" value="Unassembled WGS sequence"/>
</dbReference>
<proteinExistence type="predicted"/>
<evidence type="ECO:0000259" key="4">
    <source>
        <dbReference type="Pfam" id="PF07635"/>
    </source>
</evidence>
<dbReference type="PANTHER" id="PTHR35889">
    <property type="entry name" value="CYCLOINULO-OLIGOSACCHARIDE FRUCTANOTRANSFERASE-RELATED"/>
    <property type="match status" value="1"/>
</dbReference>
<evidence type="ECO:0000259" key="3">
    <source>
        <dbReference type="Pfam" id="PF07587"/>
    </source>
</evidence>
<sequence length="817" mass="92603">MTLAFISWLLLASTAQAEIDYAREVQPILARKCFSCHGPDQAESGIAFHQADLALAEADSGDFAIVPGDVEGSGMITRILTDDEYEQMPPEGERLRASEIAILKQWIDEGATFSRHWAFEPLSNPPVPQLSENSRNTANLTTASDDLHPIDAFVFSRLDEAGLKQAPPADKRTLIRRATYDLTGLPPTPQQVEEFIADTDPHAYENLIDRLLASHHYGERWGRHWLDLVRYAETNSFERDAAKPNAWKYRDYVIRSFNEDKPYDQFVQEQLAGDLFEHPTTESLTATGYYRLGIWDDEPADPLQARYDELDDLITTTGQAFLGLTINCARCHDHKIDPIPTTDYYGMLAFFADMTPYASRSDLVGNNQVDVSSPQLIEQYRQCDVDLARINSERIELEQAGIVHMSASDQRATEGNARDRKRVLSEKLDQHLTDEQRLRYAQLEAELKLVNKRRRQLPPREQVLGIARKRKIANTFVMYRGNPHSPTETVSPHVPEIFEENLPPIDDDQRRLELARWMTTPSNRLTTRVIVNRIWQHHFGRGIVRSANNFGQLGTPPTHPQLLDYLAGVFVDNGWKIKAMHRLIMTSRTYKAAAALTPEQTTMVGDTATIDPGNDLFWRFDPRRLAAEEVRDSILAVVGTLNREPYGPSFYEALSPEVLAGQSRPGKGWGQSNESQRNRRSVYIHVKRSLLTPLLSAFDFPEPDTTCEARFATLQPGQAMSLLNSDFIHEKANQLASSIRAEISSRPESDTRVNDNMPAFIKGVIHRVLARKATDEEIADGVELIEELITRHAMPRQRAEALYALSVLNWNEFVFVF</sequence>
<feature type="chain" id="PRO_5046034498" evidence="1">
    <location>
        <begin position="18"/>
        <end position="817"/>
    </location>
</feature>
<organism evidence="5 6">
    <name type="scientific">Aporhodopirellula aestuarii</name>
    <dbReference type="NCBI Taxonomy" id="2950107"/>
    <lineage>
        <taxon>Bacteria</taxon>
        <taxon>Pseudomonadati</taxon>
        <taxon>Planctomycetota</taxon>
        <taxon>Planctomycetia</taxon>
        <taxon>Pirellulales</taxon>
        <taxon>Pirellulaceae</taxon>
        <taxon>Aporhodopirellula</taxon>
    </lineage>
</organism>
<evidence type="ECO:0000256" key="1">
    <source>
        <dbReference type="SAM" id="SignalP"/>
    </source>
</evidence>
<feature type="domain" description="DUF1549" evidence="2">
    <location>
        <begin position="149"/>
        <end position="354"/>
    </location>
</feature>
<comment type="caution">
    <text evidence="5">The sequence shown here is derived from an EMBL/GenBank/DDBJ whole genome shotgun (WGS) entry which is preliminary data.</text>
</comment>
<dbReference type="EMBL" id="JAMQBK010000059">
    <property type="protein sequence ID" value="MCM2373009.1"/>
    <property type="molecule type" value="Genomic_DNA"/>
</dbReference>
<dbReference type="Pfam" id="PF07583">
    <property type="entry name" value="PSCyt2"/>
    <property type="match status" value="1"/>
</dbReference>
<reference evidence="5 6" key="1">
    <citation type="journal article" date="2022" name="Syst. Appl. Microbiol.">
        <title>Rhodopirellula aestuarii sp. nov., a novel member of the genus Rhodopirellula isolated from brackish sediments collected in the Tagus River estuary, Portugal.</title>
        <authorList>
            <person name="Vitorino I.R."/>
            <person name="Klimek D."/>
            <person name="Calusinska M."/>
            <person name="Lobo-da-Cunha A."/>
            <person name="Vasconcelos V."/>
            <person name="Lage O.M."/>
        </authorList>
    </citation>
    <scope>NUCLEOTIDE SEQUENCE [LARGE SCALE GENOMIC DNA]</scope>
    <source>
        <strain evidence="5 6">ICT_H3.1</strain>
    </source>
</reference>
<evidence type="ECO:0000313" key="6">
    <source>
        <dbReference type="Proteomes" id="UP001202961"/>
    </source>
</evidence>
<accession>A0ABT0U7U2</accession>
<dbReference type="InterPro" id="IPR011429">
    <property type="entry name" value="Cyt_c_Planctomycete-type"/>
</dbReference>
<dbReference type="InterPro" id="IPR036909">
    <property type="entry name" value="Cyt_c-like_dom_sf"/>
</dbReference>
<dbReference type="SUPFAM" id="SSF46626">
    <property type="entry name" value="Cytochrome c"/>
    <property type="match status" value="1"/>
</dbReference>
<evidence type="ECO:0000313" key="5">
    <source>
        <dbReference type="EMBL" id="MCM2373009.1"/>
    </source>
</evidence>
<protein>
    <submittedName>
        <fullName evidence="5">PSD1 and planctomycete cytochrome C domain-containing protein</fullName>
    </submittedName>
</protein>
<dbReference type="Pfam" id="PF07635">
    <property type="entry name" value="PSCyt1"/>
    <property type="match status" value="1"/>
</dbReference>
<gene>
    <name evidence="5" type="ORF">NB063_20545</name>
</gene>
<evidence type="ECO:0000259" key="2">
    <source>
        <dbReference type="Pfam" id="PF07583"/>
    </source>
</evidence>
<feature type="domain" description="DUF1553" evidence="3">
    <location>
        <begin position="510"/>
        <end position="783"/>
    </location>
</feature>
<dbReference type="InterPro" id="IPR022655">
    <property type="entry name" value="DUF1553"/>
</dbReference>
<keyword evidence="1" id="KW-0732">Signal</keyword>
<feature type="signal peptide" evidence="1">
    <location>
        <begin position="1"/>
        <end position="17"/>
    </location>
</feature>
<name>A0ABT0U7U2_9BACT</name>
<dbReference type="Pfam" id="PF07587">
    <property type="entry name" value="PSD1"/>
    <property type="match status" value="1"/>
</dbReference>
<feature type="domain" description="Cytochrome C Planctomycete-type" evidence="4">
    <location>
        <begin position="33"/>
        <end position="92"/>
    </location>
</feature>
<keyword evidence="6" id="KW-1185">Reference proteome</keyword>
<dbReference type="InterPro" id="IPR011444">
    <property type="entry name" value="DUF1549"/>
</dbReference>